<sequence length="481" mass="51969">MPSPIQPSSPIANDEREHGAAASNAEPDDAAPPATPPPQDDQITVHLTIEIQEPNTHAPPNPRDHDLPYIEIQEPNTHAPHNLPPRHGLPPLLSPLASPTHVLNTSDDHPVPTTPPPMRVFLTDNLYFNGTRDFDSSTPSPASSSPRHTTRLIDPDPQASFLEPLTPIPLHEETQLHPATHPPRLPAPELTNEDLSELVERTIGVTGGQFSMRTAPQMVQRIRDQVLSSFQPGQGREAVEARERPRANGEGSSRDSNGRNTIPFPVLSTHLRAPLSPPYLHHRGGFGRGSGNPRLRRNPFTGTLERAYGVDRPRTGRRMYHDLERTGQFIPPSTGYTVQALDPAYRVISPDTSNSRTQSVGDEPIGFRVPRPPVPEFQSISGNASTSNSPGRPRSDALQSRLVPGGSIIPLSRGFGRGRGRGRAVLMASTSTSANGAGRGSVGGRGRGQPLERLDSDFEDVTDEGSLDDGSAGQRNSCNAQ</sequence>
<dbReference type="AlphaFoldDB" id="A0A6A6V8X6"/>
<accession>A0A6A6V8X6</accession>
<organism evidence="2 3">
    <name type="scientific">Sporormia fimetaria CBS 119925</name>
    <dbReference type="NCBI Taxonomy" id="1340428"/>
    <lineage>
        <taxon>Eukaryota</taxon>
        <taxon>Fungi</taxon>
        <taxon>Dikarya</taxon>
        <taxon>Ascomycota</taxon>
        <taxon>Pezizomycotina</taxon>
        <taxon>Dothideomycetes</taxon>
        <taxon>Pleosporomycetidae</taxon>
        <taxon>Pleosporales</taxon>
        <taxon>Sporormiaceae</taxon>
        <taxon>Sporormia</taxon>
    </lineage>
</organism>
<feature type="region of interest" description="Disordered" evidence="1">
    <location>
        <begin position="228"/>
        <end position="262"/>
    </location>
</feature>
<feature type="region of interest" description="Disordered" evidence="1">
    <location>
        <begin position="131"/>
        <end position="163"/>
    </location>
</feature>
<feature type="compositionally biased region" description="Polar residues" evidence="1">
    <location>
        <begin position="378"/>
        <end position="390"/>
    </location>
</feature>
<dbReference type="Proteomes" id="UP000799440">
    <property type="component" value="Unassembled WGS sequence"/>
</dbReference>
<protein>
    <submittedName>
        <fullName evidence="2">Uncharacterized protein</fullName>
    </submittedName>
</protein>
<evidence type="ECO:0000256" key="1">
    <source>
        <dbReference type="SAM" id="MobiDB-lite"/>
    </source>
</evidence>
<feature type="compositionally biased region" description="Polar residues" evidence="1">
    <location>
        <begin position="350"/>
        <end position="360"/>
    </location>
</feature>
<proteinExistence type="predicted"/>
<feature type="compositionally biased region" description="Low complexity" evidence="1">
    <location>
        <begin position="136"/>
        <end position="146"/>
    </location>
</feature>
<feature type="region of interest" description="Disordered" evidence="1">
    <location>
        <begin position="348"/>
        <end position="481"/>
    </location>
</feature>
<feature type="region of interest" description="Disordered" evidence="1">
    <location>
        <begin position="1"/>
        <end position="116"/>
    </location>
</feature>
<name>A0A6A6V8X6_9PLEO</name>
<keyword evidence="3" id="KW-1185">Reference proteome</keyword>
<feature type="compositionally biased region" description="Basic and acidic residues" evidence="1">
    <location>
        <begin position="237"/>
        <end position="257"/>
    </location>
</feature>
<reference evidence="2" key="1">
    <citation type="journal article" date="2020" name="Stud. Mycol.">
        <title>101 Dothideomycetes genomes: a test case for predicting lifestyles and emergence of pathogens.</title>
        <authorList>
            <person name="Haridas S."/>
            <person name="Albert R."/>
            <person name="Binder M."/>
            <person name="Bloem J."/>
            <person name="Labutti K."/>
            <person name="Salamov A."/>
            <person name="Andreopoulos B."/>
            <person name="Baker S."/>
            <person name="Barry K."/>
            <person name="Bills G."/>
            <person name="Bluhm B."/>
            <person name="Cannon C."/>
            <person name="Castanera R."/>
            <person name="Culley D."/>
            <person name="Daum C."/>
            <person name="Ezra D."/>
            <person name="Gonzalez J."/>
            <person name="Henrissat B."/>
            <person name="Kuo A."/>
            <person name="Liang C."/>
            <person name="Lipzen A."/>
            <person name="Lutzoni F."/>
            <person name="Magnuson J."/>
            <person name="Mondo S."/>
            <person name="Nolan M."/>
            <person name="Ohm R."/>
            <person name="Pangilinan J."/>
            <person name="Park H.-J."/>
            <person name="Ramirez L."/>
            <person name="Alfaro M."/>
            <person name="Sun H."/>
            <person name="Tritt A."/>
            <person name="Yoshinaga Y."/>
            <person name="Zwiers L.-H."/>
            <person name="Turgeon B."/>
            <person name="Goodwin S."/>
            <person name="Spatafora J."/>
            <person name="Crous P."/>
            <person name="Grigoriev I."/>
        </authorList>
    </citation>
    <scope>NUCLEOTIDE SEQUENCE</scope>
    <source>
        <strain evidence="2">CBS 119925</strain>
    </source>
</reference>
<evidence type="ECO:0000313" key="3">
    <source>
        <dbReference type="Proteomes" id="UP000799440"/>
    </source>
</evidence>
<gene>
    <name evidence="2" type="ORF">M011DRAFT_99571</name>
</gene>
<dbReference type="EMBL" id="MU006579">
    <property type="protein sequence ID" value="KAF2746149.1"/>
    <property type="molecule type" value="Genomic_DNA"/>
</dbReference>
<feature type="compositionally biased region" description="Low complexity" evidence="1">
    <location>
        <begin position="89"/>
        <end position="99"/>
    </location>
</feature>
<feature type="compositionally biased region" description="Gly residues" evidence="1">
    <location>
        <begin position="437"/>
        <end position="447"/>
    </location>
</feature>
<feature type="compositionally biased region" description="Acidic residues" evidence="1">
    <location>
        <begin position="457"/>
        <end position="467"/>
    </location>
</feature>
<evidence type="ECO:0000313" key="2">
    <source>
        <dbReference type="EMBL" id="KAF2746149.1"/>
    </source>
</evidence>